<dbReference type="InParanoid" id="D2V3A9"/>
<proteinExistence type="predicted"/>
<feature type="region of interest" description="Disordered" evidence="1">
    <location>
        <begin position="128"/>
        <end position="232"/>
    </location>
</feature>
<evidence type="ECO:0000313" key="3">
    <source>
        <dbReference type="Proteomes" id="UP000006671"/>
    </source>
</evidence>
<protein>
    <submittedName>
        <fullName evidence="2">Predicted protein</fullName>
    </submittedName>
</protein>
<feature type="region of interest" description="Disordered" evidence="1">
    <location>
        <begin position="62"/>
        <end position="101"/>
    </location>
</feature>
<sequence>MLCPPLDFPRLQKNMTTTNRPSRGRKKIPSASYYLGYVEDDESIESIMQKFDELEKLKSSNLSECAASSSSSKSMVNGKGKEPAETTLDGGAITPLEEDSYLNEELQEELFKRTSHHSIQSNIYSEIMSNYNTEQGELDEMDDGDGQEASDYSSDEDYVDNFQDGESDGSTEENLNICVSDSEIVNEESFDEEEEEEIIDDEESSRAKKKRKSNQTNGRKRNTQKKGDNTIKDLVTLDPNMNFLNSFEGNSTTNSKKSRATSNIEIVNIPTAEKILNSWAKHIQRVTPKECKKYKAYSECQTIDLTNFEEDLSGKLMFNRTNSKKSSTFVSSVYTFDTEEDVIITNRVLDYNFKSICKNQPFEGILIDPPYHSIQVKDLKTTQNLHIQILFENNIDMKKYTVSASLSREDEKDFFTTKKVNSTTDDFPESTTTSSIYNNKQRRGIVHRSQTQLQANKQVQIIEELKEEEEEPAEEETVQNKQTTRPIGIKTTTIIEPSSVNDSAENSISDASVVSSVAASSLSSNTSSSVASSVESNPSSSPIIKKKKFTFGGLIKRKQNADSDASSPNANGSASPNLNDSPNSTSTTNFESNSLPKRPQVISVNDGSDFRKKLQDRKRNAGGTGMKIVKQNDQLIVSQNNSTLEE</sequence>
<feature type="compositionally biased region" description="Acidic residues" evidence="1">
    <location>
        <begin position="136"/>
        <end position="171"/>
    </location>
</feature>
<dbReference type="RefSeq" id="XP_002681350.1">
    <property type="nucleotide sequence ID" value="XM_002681304.1"/>
</dbReference>
<dbReference type="EMBL" id="GG738850">
    <property type="protein sequence ID" value="EFC48606.1"/>
    <property type="molecule type" value="Genomic_DNA"/>
</dbReference>
<feature type="region of interest" description="Disordered" evidence="1">
    <location>
        <begin position="465"/>
        <end position="504"/>
    </location>
</feature>
<dbReference type="OrthoDB" id="426718at2759"/>
<accession>D2V3A9</accession>
<dbReference type="PROSITE" id="PS00092">
    <property type="entry name" value="N6_MTASE"/>
    <property type="match status" value="1"/>
</dbReference>
<dbReference type="GeneID" id="8852458"/>
<dbReference type="KEGG" id="ngr:NAEGRDRAFT_46356"/>
<dbReference type="VEuPathDB" id="AmoebaDB:NAEGRDRAFT_46356"/>
<evidence type="ECO:0000256" key="1">
    <source>
        <dbReference type="SAM" id="MobiDB-lite"/>
    </source>
</evidence>
<feature type="region of interest" description="Disordered" evidence="1">
    <location>
        <begin position="555"/>
        <end position="611"/>
    </location>
</feature>
<dbReference type="InterPro" id="IPR002052">
    <property type="entry name" value="DNA_methylase_N6_adenine_CS"/>
</dbReference>
<gene>
    <name evidence="2" type="ORF">NAEGRDRAFT_46356</name>
</gene>
<dbReference type="GO" id="GO:0003676">
    <property type="term" value="F:nucleic acid binding"/>
    <property type="evidence" value="ECO:0007669"/>
    <property type="project" value="InterPro"/>
</dbReference>
<reference evidence="2 3" key="1">
    <citation type="journal article" date="2010" name="Cell">
        <title>The genome of Naegleria gruberi illuminates early eukaryotic versatility.</title>
        <authorList>
            <person name="Fritz-Laylin L.K."/>
            <person name="Prochnik S.E."/>
            <person name="Ginger M.L."/>
            <person name="Dacks J.B."/>
            <person name="Carpenter M.L."/>
            <person name="Field M.C."/>
            <person name="Kuo A."/>
            <person name="Paredez A."/>
            <person name="Chapman J."/>
            <person name="Pham J."/>
            <person name="Shu S."/>
            <person name="Neupane R."/>
            <person name="Cipriano M."/>
            <person name="Mancuso J."/>
            <person name="Tu H."/>
            <person name="Salamov A."/>
            <person name="Lindquist E."/>
            <person name="Shapiro H."/>
            <person name="Lucas S."/>
            <person name="Grigoriev I.V."/>
            <person name="Cande W.Z."/>
            <person name="Fulton C."/>
            <person name="Rokhsar D.S."/>
            <person name="Dawson S.C."/>
        </authorList>
    </citation>
    <scope>NUCLEOTIDE SEQUENCE [LARGE SCALE GENOMIC DNA]</scope>
    <source>
        <strain evidence="2 3">NEG-M</strain>
    </source>
</reference>
<feature type="region of interest" description="Disordered" evidence="1">
    <location>
        <begin position="523"/>
        <end position="543"/>
    </location>
</feature>
<feature type="compositionally biased region" description="Polar residues" evidence="1">
    <location>
        <begin position="479"/>
        <end position="504"/>
    </location>
</feature>
<organism evidence="3">
    <name type="scientific">Naegleria gruberi</name>
    <name type="common">Amoeba</name>
    <dbReference type="NCBI Taxonomy" id="5762"/>
    <lineage>
        <taxon>Eukaryota</taxon>
        <taxon>Discoba</taxon>
        <taxon>Heterolobosea</taxon>
        <taxon>Tetramitia</taxon>
        <taxon>Eutetramitia</taxon>
        <taxon>Vahlkampfiidae</taxon>
        <taxon>Naegleria</taxon>
    </lineage>
</organism>
<dbReference type="Proteomes" id="UP000006671">
    <property type="component" value="Unassembled WGS sequence"/>
</dbReference>
<dbReference type="STRING" id="5762.D2V3A9"/>
<dbReference type="GO" id="GO:0032259">
    <property type="term" value="P:methylation"/>
    <property type="evidence" value="ECO:0007669"/>
    <property type="project" value="InterPro"/>
</dbReference>
<evidence type="ECO:0000313" key="2">
    <source>
        <dbReference type="EMBL" id="EFC48606.1"/>
    </source>
</evidence>
<name>D2V3A9_NAEGR</name>
<feature type="compositionally biased region" description="Acidic residues" evidence="1">
    <location>
        <begin position="465"/>
        <end position="477"/>
    </location>
</feature>
<dbReference type="GO" id="GO:0008168">
    <property type="term" value="F:methyltransferase activity"/>
    <property type="evidence" value="ECO:0007669"/>
    <property type="project" value="InterPro"/>
</dbReference>
<feature type="region of interest" description="Disordered" evidence="1">
    <location>
        <begin position="1"/>
        <end position="27"/>
    </location>
</feature>
<feature type="compositionally biased region" description="Low complexity" evidence="1">
    <location>
        <begin position="562"/>
        <end position="594"/>
    </location>
</feature>
<feature type="compositionally biased region" description="Acidic residues" evidence="1">
    <location>
        <begin position="184"/>
        <end position="203"/>
    </location>
</feature>
<dbReference type="AlphaFoldDB" id="D2V3A9"/>
<feature type="compositionally biased region" description="Basic residues" evidence="1">
    <location>
        <begin position="207"/>
        <end position="224"/>
    </location>
</feature>
<feature type="compositionally biased region" description="Low complexity" evidence="1">
    <location>
        <begin position="62"/>
        <end position="74"/>
    </location>
</feature>
<keyword evidence="3" id="KW-1185">Reference proteome</keyword>